<evidence type="ECO:0000313" key="1">
    <source>
        <dbReference type="EMBL" id="RMI09707.1"/>
    </source>
</evidence>
<proteinExistence type="predicted"/>
<dbReference type="EMBL" id="RFFI01000042">
    <property type="protein sequence ID" value="RMI09707.1"/>
    <property type="molecule type" value="Genomic_DNA"/>
</dbReference>
<accession>A0A3M2J6G5</accession>
<dbReference type="AlphaFoldDB" id="A0A3M2J6G5"/>
<gene>
    <name evidence="1" type="ORF">EBM89_09330</name>
</gene>
<organism evidence="1 2">
    <name type="scientific">Cellulomonas triticagri</name>
    <dbReference type="NCBI Taxonomy" id="2483352"/>
    <lineage>
        <taxon>Bacteria</taxon>
        <taxon>Bacillati</taxon>
        <taxon>Actinomycetota</taxon>
        <taxon>Actinomycetes</taxon>
        <taxon>Micrococcales</taxon>
        <taxon>Cellulomonadaceae</taxon>
        <taxon>Cellulomonas</taxon>
    </lineage>
</organism>
<keyword evidence="2" id="KW-1185">Reference proteome</keyword>
<evidence type="ECO:0000313" key="2">
    <source>
        <dbReference type="Proteomes" id="UP000269289"/>
    </source>
</evidence>
<dbReference type="Proteomes" id="UP000269289">
    <property type="component" value="Unassembled WGS sequence"/>
</dbReference>
<comment type="caution">
    <text evidence="1">The sequence shown here is derived from an EMBL/GenBank/DDBJ whole genome shotgun (WGS) entry which is preliminary data.</text>
</comment>
<name>A0A3M2J6G5_9CELL</name>
<sequence length="83" mass="8958">MRRGVGEVVAARLGAVGEFAPPPEVVEDEAARFLREKHGAEFEVTVVERAGFSGPTDVLSARRCDGTGEEIAVHRFAADGRYE</sequence>
<reference evidence="1 2" key="1">
    <citation type="submission" date="2018-10" db="EMBL/GenBank/DDBJ databases">
        <title>Isolation, diversity and antifungal activity of actinobacteria from wheat.</title>
        <authorList>
            <person name="Han C."/>
        </authorList>
    </citation>
    <scope>NUCLEOTIDE SEQUENCE [LARGE SCALE GENOMIC DNA]</scope>
    <source>
        <strain evidence="1 2">NEAU-YY56</strain>
    </source>
</reference>
<protein>
    <submittedName>
        <fullName evidence="1">Uncharacterized protein</fullName>
    </submittedName>
</protein>